<evidence type="ECO:0000256" key="9">
    <source>
        <dbReference type="SAM" id="Phobius"/>
    </source>
</evidence>
<keyword evidence="3" id="KW-1003">Cell membrane</keyword>
<comment type="caution">
    <text evidence="10">The sequence shown here is derived from an EMBL/GenBank/DDBJ whole genome shotgun (WGS) entry which is preliminary data.</text>
</comment>
<dbReference type="EMBL" id="MSPX01000005">
    <property type="protein sequence ID" value="OQP86881.1"/>
    <property type="molecule type" value="Genomic_DNA"/>
</dbReference>
<gene>
    <name evidence="10" type="ORF">BTR14_08050</name>
</gene>
<dbReference type="Proteomes" id="UP000192652">
    <property type="component" value="Unassembled WGS sequence"/>
</dbReference>
<feature type="transmembrane region" description="Helical" evidence="9">
    <location>
        <begin position="20"/>
        <end position="42"/>
    </location>
</feature>
<dbReference type="InterPro" id="IPR044669">
    <property type="entry name" value="YneE/VCCN1/2-like"/>
</dbReference>
<evidence type="ECO:0000256" key="4">
    <source>
        <dbReference type="ARBA" id="ARBA00022692"/>
    </source>
</evidence>
<comment type="subcellular location">
    <subcellularLocation>
        <location evidence="1">Cell membrane</location>
        <topology evidence="1">Multi-pass membrane protein</topology>
    </subcellularLocation>
</comment>
<dbReference type="Pfam" id="PF25539">
    <property type="entry name" value="Bestrophin_2"/>
    <property type="match status" value="1"/>
</dbReference>
<keyword evidence="7 9" id="KW-0472">Membrane</keyword>
<evidence type="ECO:0000256" key="2">
    <source>
        <dbReference type="ARBA" id="ARBA00022448"/>
    </source>
</evidence>
<evidence type="ECO:0000313" key="10">
    <source>
        <dbReference type="EMBL" id="OQP86881.1"/>
    </source>
</evidence>
<keyword evidence="11" id="KW-1185">Reference proteome</keyword>
<keyword evidence="6" id="KW-0406">Ion transport</keyword>
<organism evidence="10 11">
    <name type="scientific">Xaviernesmea rhizosphaerae</name>
    <dbReference type="NCBI Taxonomy" id="1672749"/>
    <lineage>
        <taxon>Bacteria</taxon>
        <taxon>Pseudomonadati</taxon>
        <taxon>Pseudomonadota</taxon>
        <taxon>Alphaproteobacteria</taxon>
        <taxon>Hyphomicrobiales</taxon>
        <taxon>Rhizobiaceae</taxon>
        <taxon>Rhizobium/Agrobacterium group</taxon>
        <taxon>Xaviernesmea</taxon>
    </lineage>
</organism>
<evidence type="ECO:0000256" key="6">
    <source>
        <dbReference type="ARBA" id="ARBA00023065"/>
    </source>
</evidence>
<evidence type="ECO:0000313" key="11">
    <source>
        <dbReference type="Proteomes" id="UP000192652"/>
    </source>
</evidence>
<accession>A0ABX3PFK4</accession>
<keyword evidence="4 9" id="KW-0812">Transmembrane</keyword>
<proteinExistence type="inferred from homology"/>
<sequence length="298" mass="32294">MIVRPNRNGFLTLFALRGSILPAIAPRLIVTTGVACLAVVFSRHHPSLFSGVGLTPFTLIGLTLSIFMSFRNSACFARWWESRQLWGAIVTEMRSLARQLGSLSLEERRPMLLGLLGFAHGLAARLRGHDEAHAIAAASGGEGYAGAPNPTDAVLRTVGLQAARLNAQGRIGDIALSLLETRLGHLSAAQAGCERIATTPLPFSYSLLMHRTATIFCLLLPFALAGTLGWWSPAIVFIMSYTLFGLDRLGDELENPFGTDMNDLPLDALVRVIERDLLHAAELHPLPPPLEPKNFVLS</sequence>
<reference evidence="10 11" key="1">
    <citation type="journal article" date="2017" name="Antonie Van Leeuwenhoek">
        <title>Rhizobium rhizosphaerae sp. nov., a novel species isolated from rice rhizosphere.</title>
        <authorList>
            <person name="Zhao J.J."/>
            <person name="Zhang J."/>
            <person name="Zhang R.J."/>
            <person name="Zhang C.W."/>
            <person name="Yin H.Q."/>
            <person name="Zhang X.X."/>
        </authorList>
    </citation>
    <scope>NUCLEOTIDE SEQUENCE [LARGE SCALE GENOMIC DNA]</scope>
    <source>
        <strain evidence="10 11">RD15</strain>
    </source>
</reference>
<feature type="transmembrane region" description="Helical" evidence="9">
    <location>
        <begin position="48"/>
        <end position="70"/>
    </location>
</feature>
<evidence type="ECO:0000256" key="8">
    <source>
        <dbReference type="ARBA" id="ARBA00034708"/>
    </source>
</evidence>
<keyword evidence="2" id="KW-0813">Transport</keyword>
<evidence type="ECO:0000256" key="5">
    <source>
        <dbReference type="ARBA" id="ARBA00022989"/>
    </source>
</evidence>
<protein>
    <submittedName>
        <fullName evidence="10">Bestrophin</fullName>
    </submittedName>
</protein>
<dbReference type="PANTHER" id="PTHR33281">
    <property type="entry name" value="UPF0187 PROTEIN YNEE"/>
    <property type="match status" value="1"/>
</dbReference>
<evidence type="ECO:0000256" key="1">
    <source>
        <dbReference type="ARBA" id="ARBA00004651"/>
    </source>
</evidence>
<name>A0ABX3PFK4_9HYPH</name>
<evidence type="ECO:0000256" key="3">
    <source>
        <dbReference type="ARBA" id="ARBA00022475"/>
    </source>
</evidence>
<dbReference type="PANTHER" id="PTHR33281:SF19">
    <property type="entry name" value="VOLTAGE-DEPENDENT ANION CHANNEL-FORMING PROTEIN YNEE"/>
    <property type="match status" value="1"/>
</dbReference>
<keyword evidence="5 9" id="KW-1133">Transmembrane helix</keyword>
<evidence type="ECO:0000256" key="7">
    <source>
        <dbReference type="ARBA" id="ARBA00023136"/>
    </source>
</evidence>
<dbReference type="RefSeq" id="WP_081175342.1">
    <property type="nucleotide sequence ID" value="NZ_MSPX01000005.1"/>
</dbReference>
<feature type="transmembrane region" description="Helical" evidence="9">
    <location>
        <begin position="215"/>
        <end position="244"/>
    </location>
</feature>
<comment type="similarity">
    <text evidence="8">Belongs to the anion channel-forming bestrophin (TC 1.A.46) family.</text>
</comment>